<dbReference type="PROSITE" id="PS00180">
    <property type="entry name" value="GLNA_1"/>
    <property type="match status" value="1"/>
</dbReference>
<feature type="binding site" evidence="16">
    <location>
        <position position="186"/>
    </location>
    <ligand>
        <name>Mg(2+)</name>
        <dbReference type="ChEBI" id="CHEBI:18420"/>
        <label>1</label>
    </ligand>
</feature>
<dbReference type="InterPro" id="IPR004809">
    <property type="entry name" value="Gln_synth_I"/>
</dbReference>
<keyword evidence="7 16" id="KW-0479">Metal-binding</keyword>
<dbReference type="Proteomes" id="UP000095255">
    <property type="component" value="Unassembled WGS sequence"/>
</dbReference>
<dbReference type="STRING" id="1390249.BHU72_09055"/>
<dbReference type="InterPro" id="IPR036651">
    <property type="entry name" value="Gln_synt_N_sf"/>
</dbReference>
<feature type="domain" description="GS beta-grasp" evidence="19">
    <location>
        <begin position="14"/>
        <end position="99"/>
    </location>
</feature>
<keyword evidence="8 15" id="KW-0547">Nucleotide-binding</keyword>
<dbReference type="GO" id="GO:0004356">
    <property type="term" value="F:glutamine synthetase activity"/>
    <property type="evidence" value="ECO:0007669"/>
    <property type="project" value="UniProtKB-EC"/>
</dbReference>
<dbReference type="SMART" id="SM01230">
    <property type="entry name" value="Gln-synt_C"/>
    <property type="match status" value="1"/>
</dbReference>
<comment type="cofactor">
    <cofactor evidence="16">
        <name>Mg(2+)</name>
        <dbReference type="ChEBI" id="CHEBI:18420"/>
    </cofactor>
    <text evidence="16">Binds 2 Mg(2+) ions per subunit.</text>
</comment>
<gene>
    <name evidence="21" type="ORF">BHU72_09055</name>
</gene>
<evidence type="ECO:0000256" key="10">
    <source>
        <dbReference type="ARBA" id="ARBA00022842"/>
    </source>
</evidence>
<dbReference type="Pfam" id="PF00120">
    <property type="entry name" value="Gln-synt_C"/>
    <property type="match status" value="1"/>
</dbReference>
<protein>
    <recommendedName>
        <fullName evidence="4">Glutamine synthetase</fullName>
        <ecNumber evidence="3">6.3.1.2</ecNumber>
    </recommendedName>
    <alternativeName>
        <fullName evidence="12">Glutamate--ammonia ligase</fullName>
    </alternativeName>
    <alternativeName>
        <fullName evidence="11">Glutamine synthetase I alpha</fullName>
    </alternativeName>
</protein>
<dbReference type="GO" id="GO:0005524">
    <property type="term" value="F:ATP binding"/>
    <property type="evidence" value="ECO:0007669"/>
    <property type="project" value="UniProtKB-KW"/>
</dbReference>
<dbReference type="Gene3D" id="3.30.590.10">
    <property type="entry name" value="Glutamine synthetase/guanido kinase, catalytic domain"/>
    <property type="match status" value="1"/>
</dbReference>
<dbReference type="SUPFAM" id="SSF54368">
    <property type="entry name" value="Glutamine synthetase, N-terminal domain"/>
    <property type="match status" value="1"/>
</dbReference>
<feature type="binding site" evidence="14">
    <location>
        <position position="313"/>
    </location>
    <ligand>
        <name>L-glutamate</name>
        <dbReference type="ChEBI" id="CHEBI:29985"/>
    </ligand>
</feature>
<dbReference type="EMBL" id="MJAT01000037">
    <property type="protein sequence ID" value="OEH84633.1"/>
    <property type="molecule type" value="Genomic_DNA"/>
</dbReference>
<dbReference type="PROSITE" id="PS51986">
    <property type="entry name" value="GS_BETA_GRASP"/>
    <property type="match status" value="1"/>
</dbReference>
<feature type="binding site" evidence="16">
    <location>
        <position position="129"/>
    </location>
    <ligand>
        <name>Mg(2+)</name>
        <dbReference type="ChEBI" id="CHEBI:18420"/>
        <label>1</label>
    </ligand>
</feature>
<dbReference type="InterPro" id="IPR014746">
    <property type="entry name" value="Gln_synth/guanido_kin_cat_dom"/>
</dbReference>
<keyword evidence="6 21" id="KW-0436">Ligase</keyword>
<dbReference type="GO" id="GO:0006542">
    <property type="term" value="P:glutamine biosynthetic process"/>
    <property type="evidence" value="ECO:0007669"/>
    <property type="project" value="InterPro"/>
</dbReference>
<dbReference type="RefSeq" id="WP_069703060.1">
    <property type="nucleotide sequence ID" value="NZ_MJAT01000037.1"/>
</dbReference>
<feature type="binding site" evidence="15">
    <location>
        <begin position="196"/>
        <end position="198"/>
    </location>
    <ligand>
        <name>ATP</name>
        <dbReference type="ChEBI" id="CHEBI:30616"/>
    </ligand>
</feature>
<evidence type="ECO:0000256" key="3">
    <source>
        <dbReference type="ARBA" id="ARBA00012937"/>
    </source>
</evidence>
<comment type="similarity">
    <text evidence="2 17 18">Belongs to the glutamine synthetase family.</text>
</comment>
<evidence type="ECO:0000256" key="16">
    <source>
        <dbReference type="PIRSR" id="PIRSR604809-3"/>
    </source>
</evidence>
<feature type="binding site" evidence="14">
    <location>
        <position position="295"/>
    </location>
    <ligand>
        <name>L-glutamate</name>
        <dbReference type="ChEBI" id="CHEBI:29985"/>
    </ligand>
</feature>
<feature type="binding site" evidence="15">
    <location>
        <position position="181"/>
    </location>
    <ligand>
        <name>ATP</name>
        <dbReference type="ChEBI" id="CHEBI:30616"/>
    </ligand>
</feature>
<evidence type="ECO:0000259" key="19">
    <source>
        <dbReference type="PROSITE" id="PS51986"/>
    </source>
</evidence>
<comment type="catalytic activity">
    <reaction evidence="13">
        <text>L-glutamate + NH4(+) + ATP = L-glutamine + ADP + phosphate + H(+)</text>
        <dbReference type="Rhea" id="RHEA:16169"/>
        <dbReference type="ChEBI" id="CHEBI:15378"/>
        <dbReference type="ChEBI" id="CHEBI:28938"/>
        <dbReference type="ChEBI" id="CHEBI:29985"/>
        <dbReference type="ChEBI" id="CHEBI:30616"/>
        <dbReference type="ChEBI" id="CHEBI:43474"/>
        <dbReference type="ChEBI" id="CHEBI:58359"/>
        <dbReference type="ChEBI" id="CHEBI:456216"/>
        <dbReference type="EC" id="6.3.1.2"/>
    </reaction>
</comment>
<sequence>MYDRQDIIEMLHEYNVKFIRLQFTDILGIPKNIAIPVSQFHRAVAGDIMLDGSSIRGLTGIEDSDMYLKPDLNTFTILPWRPKNGQVAKLICDIYTSNHEPFAGCPRINLKRIIKEAKALGYTMNAGAEAEFFLFLTDEKGKPTTITHDKAGYFDMSPIDLGEDARRAMVLALEQMGFEVEAAHHEVAEGQHEISFRYSNALDMADKIITSRIVIKAIAQSYGLHATFMPKPIRGIDGSGMHTHQSLFQGDENIFWEADAPMELSETALYYIGGLVKHAKAITAVTNPTVNSYKRLVPGYDAPVYIAWSTKNRNAFIRIPAKRGISTRLEMRSPDATCNPYLALSVMLKAGLDGIINKIEPPAPFNRKFELLNTVDAQLSTIDVLPTSLAEAIQFLEDDQLIQQALGTHIAEHFIKLKKEEWNQYRMIVHQWETDQYLGRY</sequence>
<evidence type="ECO:0000256" key="14">
    <source>
        <dbReference type="PIRSR" id="PIRSR604809-1"/>
    </source>
</evidence>
<feature type="binding site" evidence="16">
    <location>
        <position position="193"/>
    </location>
    <ligand>
        <name>Mg(2+)</name>
        <dbReference type="ChEBI" id="CHEBI:18420"/>
        <label>1</label>
    </ligand>
</feature>
<proteinExistence type="inferred from homology"/>
<organism evidence="21 22">
    <name type="scientific">Desulfuribacillus stibiiarsenatis</name>
    <dbReference type="NCBI Taxonomy" id="1390249"/>
    <lineage>
        <taxon>Bacteria</taxon>
        <taxon>Bacillati</taxon>
        <taxon>Bacillota</taxon>
        <taxon>Desulfuribacillia</taxon>
        <taxon>Desulfuribacillales</taxon>
        <taxon>Desulfuribacillaceae</taxon>
        <taxon>Desulfuribacillus</taxon>
    </lineage>
</organism>
<evidence type="ECO:0000256" key="7">
    <source>
        <dbReference type="ARBA" id="ARBA00022723"/>
    </source>
</evidence>
<dbReference type="PROSITE" id="PS51987">
    <property type="entry name" value="GS_CATALYTIC"/>
    <property type="match status" value="1"/>
</dbReference>
<evidence type="ECO:0000256" key="5">
    <source>
        <dbReference type="ARBA" id="ARBA00022490"/>
    </source>
</evidence>
<dbReference type="PANTHER" id="PTHR43785">
    <property type="entry name" value="GAMMA-GLUTAMYLPUTRESCINE SYNTHETASE"/>
    <property type="match status" value="1"/>
</dbReference>
<evidence type="ECO:0000256" key="15">
    <source>
        <dbReference type="PIRSR" id="PIRSR604809-2"/>
    </source>
</evidence>
<evidence type="ECO:0000256" key="11">
    <source>
        <dbReference type="ARBA" id="ARBA00030136"/>
    </source>
</evidence>
<dbReference type="AlphaFoldDB" id="A0A1E5L3J0"/>
<keyword evidence="22" id="KW-1185">Reference proteome</keyword>
<dbReference type="FunFam" id="3.30.590.10:FF:000003">
    <property type="entry name" value="Glutamine synthetase 2"/>
    <property type="match status" value="1"/>
</dbReference>
<feature type="domain" description="GS catalytic" evidence="20">
    <location>
        <begin position="106"/>
        <end position="441"/>
    </location>
</feature>
<feature type="binding site" evidence="16">
    <location>
        <position position="330"/>
    </location>
    <ligand>
        <name>Mg(2+)</name>
        <dbReference type="ChEBI" id="CHEBI:18420"/>
        <label>1</label>
    </ligand>
</feature>
<dbReference type="InterPro" id="IPR027302">
    <property type="entry name" value="Gln_synth_N_conserv_site"/>
</dbReference>
<dbReference type="NCBIfam" id="TIGR00653">
    <property type="entry name" value="GlnA"/>
    <property type="match status" value="1"/>
</dbReference>
<dbReference type="InterPro" id="IPR008147">
    <property type="entry name" value="Gln_synt_N"/>
</dbReference>
<evidence type="ECO:0000259" key="20">
    <source>
        <dbReference type="PROSITE" id="PS51987"/>
    </source>
</evidence>
<dbReference type="EC" id="6.3.1.2" evidence="3"/>
<evidence type="ECO:0000256" key="17">
    <source>
        <dbReference type="PROSITE-ProRule" id="PRU01330"/>
    </source>
</evidence>
<dbReference type="GO" id="GO:0005737">
    <property type="term" value="C:cytoplasm"/>
    <property type="evidence" value="ECO:0007669"/>
    <property type="project" value="UniProtKB-SubCell"/>
</dbReference>
<dbReference type="SUPFAM" id="SSF55931">
    <property type="entry name" value="Glutamine synthetase/guanido kinase"/>
    <property type="match status" value="1"/>
</dbReference>
<comment type="subcellular location">
    <subcellularLocation>
        <location evidence="1">Cytoplasm</location>
    </subcellularLocation>
</comment>
<evidence type="ECO:0000256" key="12">
    <source>
        <dbReference type="ARBA" id="ARBA00030668"/>
    </source>
</evidence>
<dbReference type="OrthoDB" id="9807095at2"/>
<feature type="binding site" evidence="14">
    <location>
        <position position="332"/>
    </location>
    <ligand>
        <name>L-glutamate</name>
        <dbReference type="ChEBI" id="CHEBI:29985"/>
    </ligand>
</feature>
<reference evidence="21 22" key="1">
    <citation type="submission" date="2016-09" db="EMBL/GenBank/DDBJ databases">
        <title>Desulfuribacillus arsenicus sp. nov., an obligately anaerobic, dissimilatory arsenic- and antimonate-reducing bacterium isolated from anoxic sediments.</title>
        <authorList>
            <person name="Abin C.A."/>
            <person name="Hollibaugh J.T."/>
        </authorList>
    </citation>
    <scope>NUCLEOTIDE SEQUENCE [LARGE SCALE GENOMIC DNA]</scope>
    <source>
        <strain evidence="21 22">MLFW-2</strain>
    </source>
</reference>
<evidence type="ECO:0000256" key="9">
    <source>
        <dbReference type="ARBA" id="ARBA00022840"/>
    </source>
</evidence>
<evidence type="ECO:0000313" key="21">
    <source>
        <dbReference type="EMBL" id="OEH84633.1"/>
    </source>
</evidence>
<accession>A0A1E5L3J0</accession>
<evidence type="ECO:0000256" key="13">
    <source>
        <dbReference type="ARBA" id="ARBA00049436"/>
    </source>
</evidence>
<dbReference type="PANTHER" id="PTHR43785:SF12">
    <property type="entry name" value="TYPE-1 GLUTAMINE SYNTHETASE 2"/>
    <property type="match status" value="1"/>
</dbReference>
<feature type="binding site" evidence="16">
    <location>
        <position position="131"/>
    </location>
    <ligand>
        <name>Mg(2+)</name>
        <dbReference type="ChEBI" id="CHEBI:18420"/>
        <label>1</label>
    </ligand>
</feature>
<dbReference type="GO" id="GO:0046872">
    <property type="term" value="F:metal ion binding"/>
    <property type="evidence" value="ECO:0007669"/>
    <property type="project" value="UniProtKB-KW"/>
</dbReference>
<feature type="binding site" evidence="16">
    <location>
        <position position="242"/>
    </location>
    <ligand>
        <name>Mg(2+)</name>
        <dbReference type="ChEBI" id="CHEBI:18420"/>
        <label>1</label>
    </ligand>
</feature>
<evidence type="ECO:0000256" key="8">
    <source>
        <dbReference type="ARBA" id="ARBA00022741"/>
    </source>
</evidence>
<feature type="binding site" evidence="15">
    <location>
        <begin position="244"/>
        <end position="246"/>
    </location>
    <ligand>
        <name>ATP</name>
        <dbReference type="ChEBI" id="CHEBI:30616"/>
    </ligand>
</feature>
<comment type="caution">
    <text evidence="21">The sequence shown here is derived from an EMBL/GenBank/DDBJ whole genome shotgun (WGS) entry which is preliminary data.</text>
</comment>
<evidence type="ECO:0000256" key="18">
    <source>
        <dbReference type="RuleBase" id="RU000384"/>
    </source>
</evidence>
<dbReference type="Pfam" id="PF03951">
    <property type="entry name" value="Gln-synt_N"/>
    <property type="match status" value="1"/>
</dbReference>
<keyword evidence="5" id="KW-0963">Cytoplasm</keyword>
<keyword evidence="9 15" id="KW-0067">ATP-binding</keyword>
<keyword evidence="10 16" id="KW-0460">Magnesium</keyword>
<evidence type="ECO:0000256" key="4">
    <source>
        <dbReference type="ARBA" id="ARBA00021364"/>
    </source>
</evidence>
<evidence type="ECO:0000256" key="6">
    <source>
        <dbReference type="ARBA" id="ARBA00022598"/>
    </source>
</evidence>
<dbReference type="InterPro" id="IPR008146">
    <property type="entry name" value="Gln_synth_cat_dom"/>
</dbReference>
<dbReference type="Gene3D" id="3.10.20.70">
    <property type="entry name" value="Glutamine synthetase, N-terminal domain"/>
    <property type="match status" value="1"/>
</dbReference>
<evidence type="ECO:0000256" key="2">
    <source>
        <dbReference type="ARBA" id="ARBA00009897"/>
    </source>
</evidence>
<evidence type="ECO:0000313" key="22">
    <source>
        <dbReference type="Proteomes" id="UP000095255"/>
    </source>
</evidence>
<name>A0A1E5L3J0_9FIRM</name>
<evidence type="ECO:0000256" key="1">
    <source>
        <dbReference type="ARBA" id="ARBA00004496"/>
    </source>
</evidence>
<feature type="binding site" evidence="15">
    <location>
        <position position="313"/>
    </location>
    <ligand>
        <name>ATP</name>
        <dbReference type="ChEBI" id="CHEBI:30616"/>
    </ligand>
</feature>